<organism evidence="1 2">
    <name type="scientific">Arachis hypogaea</name>
    <name type="common">Peanut</name>
    <dbReference type="NCBI Taxonomy" id="3818"/>
    <lineage>
        <taxon>Eukaryota</taxon>
        <taxon>Viridiplantae</taxon>
        <taxon>Streptophyta</taxon>
        <taxon>Embryophyta</taxon>
        <taxon>Tracheophyta</taxon>
        <taxon>Spermatophyta</taxon>
        <taxon>Magnoliopsida</taxon>
        <taxon>eudicotyledons</taxon>
        <taxon>Gunneridae</taxon>
        <taxon>Pentapetalae</taxon>
        <taxon>rosids</taxon>
        <taxon>fabids</taxon>
        <taxon>Fabales</taxon>
        <taxon>Fabaceae</taxon>
        <taxon>Papilionoideae</taxon>
        <taxon>50 kb inversion clade</taxon>
        <taxon>dalbergioids sensu lato</taxon>
        <taxon>Dalbergieae</taxon>
        <taxon>Pterocarpus clade</taxon>
        <taxon>Arachis</taxon>
    </lineage>
</organism>
<dbReference type="EMBL" id="SDMP01000016">
    <property type="protein sequence ID" value="RYR02747.1"/>
    <property type="molecule type" value="Genomic_DNA"/>
</dbReference>
<reference evidence="1 2" key="1">
    <citation type="submission" date="2019-01" db="EMBL/GenBank/DDBJ databases">
        <title>Sequencing of cultivated peanut Arachis hypogaea provides insights into genome evolution and oil improvement.</title>
        <authorList>
            <person name="Chen X."/>
        </authorList>
    </citation>
    <scope>NUCLEOTIDE SEQUENCE [LARGE SCALE GENOMIC DNA]</scope>
    <source>
        <strain evidence="2">cv. Fuhuasheng</strain>
        <tissue evidence="1">Leaves</tissue>
    </source>
</reference>
<dbReference type="AlphaFoldDB" id="A0A444YLH6"/>
<keyword evidence="2" id="KW-1185">Reference proteome</keyword>
<accession>A0A444YLH6</accession>
<comment type="caution">
    <text evidence="1">The sequence shown here is derived from an EMBL/GenBank/DDBJ whole genome shotgun (WGS) entry which is preliminary data.</text>
</comment>
<evidence type="ECO:0000313" key="1">
    <source>
        <dbReference type="EMBL" id="RYR02747.1"/>
    </source>
</evidence>
<gene>
    <name evidence="1" type="ORF">Ahy_B06g081561</name>
</gene>
<dbReference type="Proteomes" id="UP000289738">
    <property type="component" value="Chromosome B06"/>
</dbReference>
<proteinExistence type="predicted"/>
<name>A0A444YLH6_ARAHY</name>
<sequence>MPILGTMKLQHSSKPRIPCVHAYAALARVNKYPEDFCHKLLTIESYKETYKYHINPIPG</sequence>
<protein>
    <submittedName>
        <fullName evidence="1">Uncharacterized protein</fullName>
    </submittedName>
</protein>
<evidence type="ECO:0000313" key="2">
    <source>
        <dbReference type="Proteomes" id="UP000289738"/>
    </source>
</evidence>